<dbReference type="EMBL" id="JAOZEW010000019">
    <property type="protein sequence ID" value="MCV9929392.1"/>
    <property type="molecule type" value="Genomic_DNA"/>
</dbReference>
<protein>
    <submittedName>
        <fullName evidence="1">Uncharacterized protein</fullName>
    </submittedName>
</protein>
<name>A0A9X2ZGJ3_9FLAO</name>
<comment type="caution">
    <text evidence="1">The sequence shown here is derived from an EMBL/GenBank/DDBJ whole genome shotgun (WGS) entry which is preliminary data.</text>
</comment>
<proteinExistence type="predicted"/>
<dbReference type="Proteomes" id="UP001151079">
    <property type="component" value="Unassembled WGS sequence"/>
</dbReference>
<dbReference type="RefSeq" id="WP_264207482.1">
    <property type="nucleotide sequence ID" value="NZ_JAOZEW010000019.1"/>
</dbReference>
<keyword evidence="2" id="KW-1185">Reference proteome</keyword>
<dbReference type="AlphaFoldDB" id="A0A9X2ZGJ3"/>
<evidence type="ECO:0000313" key="2">
    <source>
        <dbReference type="Proteomes" id="UP001151079"/>
    </source>
</evidence>
<reference evidence="1" key="1">
    <citation type="submission" date="2022-10" db="EMBL/GenBank/DDBJ databases">
        <title>Two novel species of Flavobacterium.</title>
        <authorList>
            <person name="Liu Q."/>
            <person name="Xin Y.-H."/>
        </authorList>
    </citation>
    <scope>NUCLEOTIDE SEQUENCE</scope>
    <source>
        <strain evidence="1">LS1R49</strain>
    </source>
</reference>
<sequence length="125" mass="14817">MKRVFIGLIICLLLFNCAKKEEKTVPRNIPYIISEENIKISNELKKNKIPPPPKGFYAENQLIIDKKGSLFYYQKEYIQILCNYKNENDTLPHFTNLKPKDIIRIPQKSLNDFISENIMTKEKRR</sequence>
<organism evidence="1 2">
    <name type="scientific">Flavobacterium shii</name>
    <dbReference type="NCBI Taxonomy" id="2987687"/>
    <lineage>
        <taxon>Bacteria</taxon>
        <taxon>Pseudomonadati</taxon>
        <taxon>Bacteroidota</taxon>
        <taxon>Flavobacteriia</taxon>
        <taxon>Flavobacteriales</taxon>
        <taxon>Flavobacteriaceae</taxon>
        <taxon>Flavobacterium</taxon>
    </lineage>
</organism>
<evidence type="ECO:0000313" key="1">
    <source>
        <dbReference type="EMBL" id="MCV9929392.1"/>
    </source>
</evidence>
<gene>
    <name evidence="1" type="ORF">OIU83_17135</name>
</gene>
<accession>A0A9X2ZGJ3</accession>